<dbReference type="InterPro" id="IPR013162">
    <property type="entry name" value="CD80_C2-set"/>
</dbReference>
<dbReference type="SUPFAM" id="SSF48726">
    <property type="entry name" value="Immunoglobulin"/>
    <property type="match status" value="5"/>
</dbReference>
<keyword evidence="2 4" id="KW-0472">Membrane</keyword>
<evidence type="ECO:0000256" key="2">
    <source>
        <dbReference type="ARBA" id="ARBA00023136"/>
    </source>
</evidence>
<dbReference type="InterPro" id="IPR003598">
    <property type="entry name" value="Ig_sub2"/>
</dbReference>
<dbReference type="PROSITE" id="PS50835">
    <property type="entry name" value="IG_LIKE"/>
    <property type="match status" value="5"/>
</dbReference>
<feature type="domain" description="Ig-like" evidence="5">
    <location>
        <begin position="438"/>
        <end position="506"/>
    </location>
</feature>
<feature type="domain" description="Ig-like" evidence="5">
    <location>
        <begin position="132"/>
        <end position="219"/>
    </location>
</feature>
<dbReference type="Proteomes" id="UP000827092">
    <property type="component" value="Unassembled WGS sequence"/>
</dbReference>
<evidence type="ECO:0000313" key="7">
    <source>
        <dbReference type="Proteomes" id="UP000827092"/>
    </source>
</evidence>
<feature type="domain" description="Ig-like" evidence="5">
    <location>
        <begin position="236"/>
        <end position="328"/>
    </location>
</feature>
<accession>A0AAV6U0D8</accession>
<proteinExistence type="predicted"/>
<dbReference type="SMART" id="SM00408">
    <property type="entry name" value="IGc2"/>
    <property type="match status" value="2"/>
</dbReference>
<dbReference type="Pfam" id="PF07679">
    <property type="entry name" value="I-set"/>
    <property type="match status" value="1"/>
</dbReference>
<dbReference type="Gene3D" id="2.60.40.10">
    <property type="entry name" value="Immunoglobulins"/>
    <property type="match status" value="5"/>
</dbReference>
<sequence length="675" mass="75060">MQMRRMERNFNFYGTKGGRPEFFAVSGEMATLPCNISTPLADDAASLILWYREDLPNPIYTLDIRKVALRSALHFLSPEMEGRAYFDTGVHPPLLKIYPILKGDQGDYKCRVDLRRSRTFIHYCRLTILVPPKVVITDEHGQTMQDVIGPYDEGSSVPLFCEASDGEPQPSVTWWKGNVLLDDSYNITPQEVVRNEVLLIDLQRTDLMVEISCQASNTNLTKPRGGVVMLDLNLRPVEVKVMPRRRPLSVGWIAQLTCEARGARPQALLSWWREGKLVQGTTETVLEDGNLTVSTFAFTPKTEDNGKSVTCKASHPTLEMEPIADTVSLNVHFVPQLMLALGTSNQNYPAIKEGTDVYFECNIKANPPVSEVTWFVDDEQVLTNVTRGVLVNNQSLILQKVEKEDRGMYRCHAVNSEGEGESDVVKLDIQYSPVCRFPDVLTFNVVQGEPVNITCDVEADPKPTAFQWTLNNTLRGTVDLKRGRPRAFNVLQYAPRYLGEYGTIMCWGKNDAGVQRVPCISHVVPEGEVTTDMGVLAPSTDEEGSGIDGGGSQGFSLSPAVGVLVGVVVALLILVLIIYIIIKIQNSPPTRNKTSFVAYEGTYFEEEKFKYPSPIKKEPNDSLVDGNEKSPDIIPLPSDIEVYATSVAVEMCSTSPRHMKQAAEVYYTVESQTCV</sequence>
<comment type="caution">
    <text evidence="6">The sequence shown here is derived from an EMBL/GenBank/DDBJ whole genome shotgun (WGS) entry which is preliminary data.</text>
</comment>
<feature type="transmembrane region" description="Helical" evidence="4">
    <location>
        <begin position="560"/>
        <end position="582"/>
    </location>
</feature>
<keyword evidence="4" id="KW-1133">Transmembrane helix</keyword>
<comment type="subcellular location">
    <subcellularLocation>
        <location evidence="1">Membrane</location>
        <topology evidence="1">Single-pass membrane protein</topology>
    </subcellularLocation>
</comment>
<dbReference type="AlphaFoldDB" id="A0AAV6U0D8"/>
<evidence type="ECO:0000256" key="3">
    <source>
        <dbReference type="ARBA" id="ARBA00023157"/>
    </source>
</evidence>
<keyword evidence="4" id="KW-0812">Transmembrane</keyword>
<dbReference type="PANTHER" id="PTHR23278:SF19">
    <property type="entry name" value="OBSCURIN"/>
    <property type="match status" value="1"/>
</dbReference>
<organism evidence="6 7">
    <name type="scientific">Oedothorax gibbosus</name>
    <dbReference type="NCBI Taxonomy" id="931172"/>
    <lineage>
        <taxon>Eukaryota</taxon>
        <taxon>Metazoa</taxon>
        <taxon>Ecdysozoa</taxon>
        <taxon>Arthropoda</taxon>
        <taxon>Chelicerata</taxon>
        <taxon>Arachnida</taxon>
        <taxon>Araneae</taxon>
        <taxon>Araneomorphae</taxon>
        <taxon>Entelegynae</taxon>
        <taxon>Araneoidea</taxon>
        <taxon>Linyphiidae</taxon>
        <taxon>Erigoninae</taxon>
        <taxon>Oedothorax</taxon>
    </lineage>
</organism>
<dbReference type="EMBL" id="JAFNEN010000752">
    <property type="protein sequence ID" value="KAG8177765.1"/>
    <property type="molecule type" value="Genomic_DNA"/>
</dbReference>
<dbReference type="GO" id="GO:0016020">
    <property type="term" value="C:membrane"/>
    <property type="evidence" value="ECO:0007669"/>
    <property type="project" value="UniProtKB-SubCell"/>
</dbReference>
<feature type="domain" description="Ig-like" evidence="5">
    <location>
        <begin position="27"/>
        <end position="121"/>
    </location>
</feature>
<evidence type="ECO:0000256" key="4">
    <source>
        <dbReference type="SAM" id="Phobius"/>
    </source>
</evidence>
<reference evidence="6 7" key="1">
    <citation type="journal article" date="2022" name="Nat. Ecol. Evol.">
        <title>A masculinizing supergene underlies an exaggerated male reproductive morph in a spider.</title>
        <authorList>
            <person name="Hendrickx F."/>
            <person name="De Corte Z."/>
            <person name="Sonet G."/>
            <person name="Van Belleghem S.M."/>
            <person name="Kostlbacher S."/>
            <person name="Vangestel C."/>
        </authorList>
    </citation>
    <scope>NUCLEOTIDE SEQUENCE [LARGE SCALE GENOMIC DNA]</scope>
    <source>
        <strain evidence="6">W744_W776</strain>
    </source>
</reference>
<name>A0AAV6U0D8_9ARAC</name>
<dbReference type="Pfam" id="PF08205">
    <property type="entry name" value="C2-set_2"/>
    <property type="match status" value="1"/>
</dbReference>
<dbReference type="InterPro" id="IPR003599">
    <property type="entry name" value="Ig_sub"/>
</dbReference>
<evidence type="ECO:0000256" key="1">
    <source>
        <dbReference type="ARBA" id="ARBA00004167"/>
    </source>
</evidence>
<dbReference type="PANTHER" id="PTHR23278">
    <property type="entry name" value="SIDESTEP PROTEIN"/>
    <property type="match status" value="1"/>
</dbReference>
<dbReference type="CDD" id="cd00096">
    <property type="entry name" value="Ig"/>
    <property type="match status" value="1"/>
</dbReference>
<dbReference type="SMART" id="SM00409">
    <property type="entry name" value="IG"/>
    <property type="match status" value="3"/>
</dbReference>
<evidence type="ECO:0000313" key="6">
    <source>
        <dbReference type="EMBL" id="KAG8177765.1"/>
    </source>
</evidence>
<dbReference type="InterPro" id="IPR013098">
    <property type="entry name" value="Ig_I-set"/>
</dbReference>
<evidence type="ECO:0000259" key="5">
    <source>
        <dbReference type="PROSITE" id="PS50835"/>
    </source>
</evidence>
<dbReference type="InterPro" id="IPR013783">
    <property type="entry name" value="Ig-like_fold"/>
</dbReference>
<protein>
    <recommendedName>
        <fullName evidence="5">Ig-like domain-containing protein</fullName>
    </recommendedName>
</protein>
<dbReference type="InterPro" id="IPR036179">
    <property type="entry name" value="Ig-like_dom_sf"/>
</dbReference>
<gene>
    <name evidence="6" type="ORF">JTE90_011103</name>
</gene>
<feature type="domain" description="Ig-like" evidence="5">
    <location>
        <begin position="335"/>
        <end position="428"/>
    </location>
</feature>
<keyword evidence="3" id="KW-1015">Disulfide bond</keyword>
<dbReference type="InterPro" id="IPR007110">
    <property type="entry name" value="Ig-like_dom"/>
</dbReference>
<keyword evidence="7" id="KW-1185">Reference proteome</keyword>